<evidence type="ECO:0000256" key="7">
    <source>
        <dbReference type="ARBA" id="ARBA00023242"/>
    </source>
</evidence>
<dbReference type="AlphaFoldDB" id="A0AAW0Q9L8"/>
<keyword evidence="7" id="KW-0539">Nucleus</keyword>
<feature type="region of interest" description="Disordered" evidence="12">
    <location>
        <begin position="308"/>
        <end position="341"/>
    </location>
</feature>
<keyword evidence="3" id="KW-0698">rRNA processing</keyword>
<organism evidence="13 14">
    <name type="scientific">Mugilogobius chulae</name>
    <name type="common">yellowstripe goby</name>
    <dbReference type="NCBI Taxonomy" id="88201"/>
    <lineage>
        <taxon>Eukaryota</taxon>
        <taxon>Metazoa</taxon>
        <taxon>Chordata</taxon>
        <taxon>Craniata</taxon>
        <taxon>Vertebrata</taxon>
        <taxon>Euteleostomi</taxon>
        <taxon>Actinopterygii</taxon>
        <taxon>Neopterygii</taxon>
        <taxon>Teleostei</taxon>
        <taxon>Neoteleostei</taxon>
        <taxon>Acanthomorphata</taxon>
        <taxon>Gobiaria</taxon>
        <taxon>Gobiiformes</taxon>
        <taxon>Gobioidei</taxon>
        <taxon>Gobiidae</taxon>
        <taxon>Gobionellinae</taxon>
        <taxon>Mugilogobius</taxon>
    </lineage>
</organism>
<keyword evidence="5" id="KW-0819">tRNA processing</keyword>
<comment type="subcellular location">
    <subcellularLocation>
        <location evidence="1">Nucleus</location>
        <location evidence="1">Nucleolus</location>
    </subcellularLocation>
</comment>
<dbReference type="PANTHER" id="PTHR13031">
    <property type="entry name" value="RIBONUCLEASE P SUBUNIT P30"/>
    <property type="match status" value="1"/>
</dbReference>
<dbReference type="GO" id="GO:0008033">
    <property type="term" value="P:tRNA processing"/>
    <property type="evidence" value="ECO:0007669"/>
    <property type="project" value="UniProtKB-KW"/>
</dbReference>
<dbReference type="GO" id="GO:0006364">
    <property type="term" value="P:rRNA processing"/>
    <property type="evidence" value="ECO:0007669"/>
    <property type="project" value="UniProtKB-KW"/>
</dbReference>
<comment type="similarity">
    <text evidence="2">Belongs to the eukaryotic/archaeal RNase P protein component 3 family.</text>
</comment>
<comment type="function">
    <text evidence="8">Component of ribonuclease P, a ribonucleoprotein complex that generates mature tRNA molecules by cleaving their 5'-ends. Also a component of the MRP ribonuclease complex, which cleaves pre-rRNA sequences.</text>
</comment>
<evidence type="ECO:0000256" key="1">
    <source>
        <dbReference type="ARBA" id="ARBA00004604"/>
    </source>
</evidence>
<dbReference type="InterPro" id="IPR002738">
    <property type="entry name" value="RNase_P_p30"/>
</dbReference>
<dbReference type="GO" id="GO:0005655">
    <property type="term" value="C:nucleolar ribonuclease P complex"/>
    <property type="evidence" value="ECO:0007669"/>
    <property type="project" value="TreeGrafter"/>
</dbReference>
<keyword evidence="14" id="KW-1185">Reference proteome</keyword>
<evidence type="ECO:0000256" key="12">
    <source>
        <dbReference type="SAM" id="MobiDB-lite"/>
    </source>
</evidence>
<dbReference type="Pfam" id="PF01876">
    <property type="entry name" value="RNase_P_p30"/>
    <property type="match status" value="1"/>
</dbReference>
<evidence type="ECO:0000256" key="9">
    <source>
        <dbReference type="ARBA" id="ARBA00065838"/>
    </source>
</evidence>
<evidence type="ECO:0000256" key="6">
    <source>
        <dbReference type="ARBA" id="ARBA00022990"/>
    </source>
</evidence>
<dbReference type="GO" id="GO:0003723">
    <property type="term" value="F:RNA binding"/>
    <property type="evidence" value="ECO:0007669"/>
    <property type="project" value="TreeGrafter"/>
</dbReference>
<dbReference type="InterPro" id="IPR016195">
    <property type="entry name" value="Pol/histidinol_Pase-like"/>
</dbReference>
<reference evidence="14" key="1">
    <citation type="submission" date="2024-04" db="EMBL/GenBank/DDBJ databases">
        <title>Salinicola lusitanus LLJ914,a marine bacterium isolated from the Okinawa Trough.</title>
        <authorList>
            <person name="Li J."/>
        </authorList>
    </citation>
    <scope>NUCLEOTIDE SEQUENCE [LARGE SCALE GENOMIC DNA]</scope>
</reference>
<evidence type="ECO:0000256" key="2">
    <source>
        <dbReference type="ARBA" id="ARBA00007331"/>
    </source>
</evidence>
<proteinExistence type="inferred from homology"/>
<comment type="subunit">
    <text evidence="9">Component of nuclear RNase P and RNase MRP ribonucleoproteins. RNase P consists of a catalytic RNA moiety and about 10 protein subunits; POP1, POP4, POP5, POP7, RPP14, RPP21, RPP25, RPP30, RPP38 and RPP40. Within the RNase P complex, POP1, POP7 and RPP25 form the 'finger' subcomplex, POP5, RPP14, RPP40 and homodimeric RPP30 form the 'palm' subcomplex, and RPP21, POP4 and RPP38 form the 'wrist' subcomplex. All subunits of the RNase P complex interact with the catalytic RNA. Several subunits of RNase P are also part of the RNase MRP complex. RNase MRP consists of a catalytic RNA moiety and about 8 protein subunits; POP1, POP7, RPP25, RPP30, RPP38, RPP40 and possibly also POP4 and POP5.</text>
</comment>
<dbReference type="FunFam" id="3.20.20.140:FF:000031">
    <property type="entry name" value="ribonuclease P protein subunit p30"/>
    <property type="match status" value="1"/>
</dbReference>
<sequence>MSVFMDLNLTFTGDKDELRRMVDTAAHLGYSTVAINYVFEPDNKKKTPVPTPLPISELIQTPPIVQGRSQPIRILNRLTILMSDSSHYRASSPEYRHFDLLAVQPHTDKLFLSACMTYDVDLICLSVSERLPFFYKRAPVYGALERGVAFEVTYSAAIRDATRRRYTLANAMFHSDISKGKNMVVSSAAEKALELRGPYDVVNLSQLLGLSERDGKDSVSTNCRSVVLHGGKTHAAPPADAYGSLQLKCSDVLSVFVSVFWTESRKTAGGIIRTFKRSETEQQLYCNVTASLTSVALKIVLRRNDPESQRKNNSVFSAEDGPASEEKSKRVMPSDALPACQGKRVRCPPACQGKESDALPACQGKESDALPAVLRVKSQMPSQRFSG</sequence>
<evidence type="ECO:0000313" key="14">
    <source>
        <dbReference type="Proteomes" id="UP001460270"/>
    </source>
</evidence>
<keyword evidence="6" id="KW-0007">Acetylation</keyword>
<dbReference type="Gene3D" id="3.20.20.140">
    <property type="entry name" value="Metal-dependent hydrolases"/>
    <property type="match status" value="1"/>
</dbReference>
<evidence type="ECO:0000256" key="5">
    <source>
        <dbReference type="ARBA" id="ARBA00022694"/>
    </source>
</evidence>
<evidence type="ECO:0000313" key="13">
    <source>
        <dbReference type="EMBL" id="KAK7944560.1"/>
    </source>
</evidence>
<evidence type="ECO:0000256" key="10">
    <source>
        <dbReference type="ARBA" id="ARBA00068480"/>
    </source>
</evidence>
<keyword evidence="4" id="KW-0597">Phosphoprotein</keyword>
<evidence type="ECO:0000256" key="8">
    <source>
        <dbReference type="ARBA" id="ARBA00053284"/>
    </source>
</evidence>
<dbReference type="Proteomes" id="UP001460270">
    <property type="component" value="Unassembled WGS sequence"/>
</dbReference>
<dbReference type="EMBL" id="JBBPFD010000001">
    <property type="protein sequence ID" value="KAK7944560.1"/>
    <property type="molecule type" value="Genomic_DNA"/>
</dbReference>
<dbReference type="SUPFAM" id="SSF89550">
    <property type="entry name" value="PHP domain-like"/>
    <property type="match status" value="1"/>
</dbReference>
<evidence type="ECO:0000256" key="11">
    <source>
        <dbReference type="ARBA" id="ARBA00075070"/>
    </source>
</evidence>
<evidence type="ECO:0000256" key="4">
    <source>
        <dbReference type="ARBA" id="ARBA00022553"/>
    </source>
</evidence>
<evidence type="ECO:0000256" key="3">
    <source>
        <dbReference type="ARBA" id="ARBA00022552"/>
    </source>
</evidence>
<accession>A0AAW0Q9L8</accession>
<comment type="caution">
    <text evidence="13">The sequence shown here is derived from an EMBL/GenBank/DDBJ whole genome shotgun (WGS) entry which is preliminary data.</text>
</comment>
<protein>
    <recommendedName>
        <fullName evidence="10">Ribonuclease P protein subunit p30</fullName>
    </recommendedName>
    <alternativeName>
        <fullName evidence="11">RNase P subunit 2</fullName>
    </alternativeName>
</protein>
<gene>
    <name evidence="13" type="ORF">WMY93_000288</name>
</gene>
<name>A0AAW0Q9L8_9GOBI</name>
<dbReference type="PANTHER" id="PTHR13031:SF0">
    <property type="entry name" value="RIBONUCLEASE P PROTEIN SUBUNIT P30"/>
    <property type="match status" value="1"/>
</dbReference>